<proteinExistence type="predicted"/>
<accession>A0A7Y9ETA3</accession>
<evidence type="ECO:0000256" key="1">
    <source>
        <dbReference type="SAM" id="Phobius"/>
    </source>
</evidence>
<evidence type="ECO:0000313" key="2">
    <source>
        <dbReference type="EMBL" id="NYD53564.1"/>
    </source>
</evidence>
<keyword evidence="1" id="KW-0472">Membrane</keyword>
<evidence type="ECO:0000313" key="3">
    <source>
        <dbReference type="Proteomes" id="UP000552045"/>
    </source>
</evidence>
<dbReference type="RefSeq" id="WP_179431215.1">
    <property type="nucleotide sequence ID" value="NZ_BAABLC010000005.1"/>
</dbReference>
<sequence length="69" mass="7310">MHSSSRTGIRTLVVAGLIVLGVVIGLVLQNVWLGLALALLVAIVWFVGFESRRGGNAGIHDDDDDGVRL</sequence>
<comment type="caution">
    <text evidence="2">The sequence shown here is derived from an EMBL/GenBank/DDBJ whole genome shotgun (WGS) entry which is preliminary data.</text>
</comment>
<keyword evidence="3" id="KW-1185">Reference proteome</keyword>
<protein>
    <submittedName>
        <fullName evidence="2">Uncharacterized protein</fullName>
    </submittedName>
</protein>
<dbReference type="Proteomes" id="UP000552045">
    <property type="component" value="Unassembled WGS sequence"/>
</dbReference>
<keyword evidence="1" id="KW-1133">Transmembrane helix</keyword>
<organism evidence="2 3">
    <name type="scientific">Microbacterium pseudoresistens</name>
    <dbReference type="NCBI Taxonomy" id="640634"/>
    <lineage>
        <taxon>Bacteria</taxon>
        <taxon>Bacillati</taxon>
        <taxon>Actinomycetota</taxon>
        <taxon>Actinomycetes</taxon>
        <taxon>Micrococcales</taxon>
        <taxon>Microbacteriaceae</taxon>
        <taxon>Microbacterium</taxon>
    </lineage>
</organism>
<dbReference type="EMBL" id="JACCBH010000001">
    <property type="protein sequence ID" value="NYD53564.1"/>
    <property type="molecule type" value="Genomic_DNA"/>
</dbReference>
<name>A0A7Y9ETA3_9MICO</name>
<feature type="transmembrane region" description="Helical" evidence="1">
    <location>
        <begin position="7"/>
        <end position="26"/>
    </location>
</feature>
<gene>
    <name evidence="2" type="ORF">BKA02_000619</name>
</gene>
<keyword evidence="1" id="KW-0812">Transmembrane</keyword>
<dbReference type="AlphaFoldDB" id="A0A7Y9ETA3"/>
<reference evidence="2 3" key="1">
    <citation type="submission" date="2020-07" db="EMBL/GenBank/DDBJ databases">
        <title>Sequencing the genomes of 1000 actinobacteria strains.</title>
        <authorList>
            <person name="Klenk H.-P."/>
        </authorList>
    </citation>
    <scope>NUCLEOTIDE SEQUENCE [LARGE SCALE GENOMIC DNA]</scope>
    <source>
        <strain evidence="2 3">DSM 22185</strain>
    </source>
</reference>
<feature type="transmembrane region" description="Helical" evidence="1">
    <location>
        <begin position="32"/>
        <end position="49"/>
    </location>
</feature>